<dbReference type="AlphaFoldDB" id="A0A0H5Q212"/>
<sequence>MTYSGQFLKITWGFTVLGTDEIADTSLNYTTAPGWTGAVAALGEIATADIGLDLIGDMASFIAQVGWADYSSLQSVKVAAVGTDGHYLAEPYLAEDTTPGHGDQTQLPPQLTMCMSLRSGFTLGGGNYGRMYVPHTRPGLDTGSPYIPTSSMADLAGYGKTFVNNVTDDVNGATTAVLFPAIMSNKGAGTGKGVTQVGFGRVVDTQRRRRNRLDDAATLVSLA</sequence>
<evidence type="ECO:0000313" key="1">
    <source>
        <dbReference type="EMBL" id="CRY96041.1"/>
    </source>
</evidence>
<protein>
    <submittedName>
        <fullName evidence="1">Uncharacterized protein</fullName>
    </submittedName>
</protein>
<proteinExistence type="predicted"/>
<dbReference type="EMBL" id="LN853486">
    <property type="protein sequence ID" value="CRY96041.1"/>
    <property type="molecule type" value="Genomic_DNA"/>
</dbReference>
<accession>A0A0H5Q212</accession>
<reference evidence="1" key="2">
    <citation type="submission" date="2015-07" db="EMBL/GenBank/DDBJ databases">
        <title>Plasmids, circular viruses and viroids from rat gut.</title>
        <authorList>
            <person name="Jorgensen T.J."/>
            <person name="Hansen M.A."/>
            <person name="Xu Z."/>
            <person name="Tabak M.A."/>
            <person name="Sorensen S.J."/>
            <person name="Hansen L.H."/>
        </authorList>
    </citation>
    <scope>NUCLEOTIDE SEQUENCE</scope>
    <source>
        <strain evidence="1">RGFK0884</strain>
    </source>
</reference>
<reference evidence="1" key="1">
    <citation type="submission" date="2015-06" db="EMBL/GenBank/DDBJ databases">
        <authorList>
            <person name="Joergensen T."/>
        </authorList>
    </citation>
    <scope>NUCLEOTIDE SEQUENCE</scope>
    <source>
        <strain evidence="1">RGFK0884</strain>
    </source>
</reference>
<name>A0A0H5Q212_9ZZZZ</name>
<organism evidence="1">
    <name type="scientific">uncultured prokaryote</name>
    <dbReference type="NCBI Taxonomy" id="198431"/>
    <lineage>
        <taxon>unclassified sequences</taxon>
        <taxon>environmental samples</taxon>
    </lineage>
</organism>